<evidence type="ECO:0000313" key="3">
    <source>
        <dbReference type="Proteomes" id="UP001156666"/>
    </source>
</evidence>
<dbReference type="Pfam" id="PF14126">
    <property type="entry name" value="DUF4293"/>
    <property type="match status" value="1"/>
</dbReference>
<proteinExistence type="predicted"/>
<feature type="transmembrane region" description="Helical" evidence="1">
    <location>
        <begin position="47"/>
        <end position="67"/>
    </location>
</feature>
<keyword evidence="1" id="KW-0812">Transmembrane</keyword>
<organism evidence="2 3">
    <name type="scientific">Portibacter lacus</name>
    <dbReference type="NCBI Taxonomy" id="1099794"/>
    <lineage>
        <taxon>Bacteria</taxon>
        <taxon>Pseudomonadati</taxon>
        <taxon>Bacteroidota</taxon>
        <taxon>Saprospiria</taxon>
        <taxon>Saprospirales</taxon>
        <taxon>Haliscomenobacteraceae</taxon>
        <taxon>Portibacter</taxon>
    </lineage>
</organism>
<feature type="transmembrane region" description="Helical" evidence="1">
    <location>
        <begin position="76"/>
        <end position="96"/>
    </location>
</feature>
<evidence type="ECO:0000313" key="2">
    <source>
        <dbReference type="EMBL" id="GLR16652.1"/>
    </source>
</evidence>
<dbReference type="RefSeq" id="WP_235291157.1">
    <property type="nucleotide sequence ID" value="NZ_BSOH01000007.1"/>
</dbReference>
<comment type="caution">
    <text evidence="2">The sequence shown here is derived from an EMBL/GenBank/DDBJ whole genome shotgun (WGS) entry which is preliminary data.</text>
</comment>
<dbReference type="InterPro" id="IPR025635">
    <property type="entry name" value="DUF4293"/>
</dbReference>
<reference evidence="2" key="2">
    <citation type="submission" date="2023-01" db="EMBL/GenBank/DDBJ databases">
        <title>Draft genome sequence of Portibacter lacus strain NBRC 108769.</title>
        <authorList>
            <person name="Sun Q."/>
            <person name="Mori K."/>
        </authorList>
    </citation>
    <scope>NUCLEOTIDE SEQUENCE</scope>
    <source>
        <strain evidence="2">NBRC 108769</strain>
    </source>
</reference>
<keyword evidence="1" id="KW-0472">Membrane</keyword>
<dbReference type="Proteomes" id="UP001156666">
    <property type="component" value="Unassembled WGS sequence"/>
</dbReference>
<feature type="transmembrane region" description="Helical" evidence="1">
    <location>
        <begin position="7"/>
        <end position="27"/>
    </location>
</feature>
<dbReference type="AlphaFoldDB" id="A0AA37SMQ1"/>
<keyword evidence="1" id="KW-1133">Transmembrane helix</keyword>
<gene>
    <name evidence="2" type="ORF">GCM10007940_12670</name>
</gene>
<protein>
    <submittedName>
        <fullName evidence="2">Membrane protein</fullName>
    </submittedName>
</protein>
<dbReference type="EMBL" id="BSOH01000007">
    <property type="protein sequence ID" value="GLR16652.1"/>
    <property type="molecule type" value="Genomic_DNA"/>
</dbReference>
<feature type="transmembrane region" description="Helical" evidence="1">
    <location>
        <begin position="111"/>
        <end position="130"/>
    </location>
</feature>
<sequence length="144" mass="15993">MIQRIQTIFLFLASASFFGLFGVPLATSNDTMAGIFADKIYNIFDNPVLLGITIVGGLLALITIFLFKNRPLQKKLVYGVMTMGIIFIIVALLLVFQDNQSDLTANINEQFGIGLPILAILFGIFANRYIGKDDKLVKSMDRLR</sequence>
<accession>A0AA37SMQ1</accession>
<evidence type="ECO:0000256" key="1">
    <source>
        <dbReference type="SAM" id="Phobius"/>
    </source>
</evidence>
<reference evidence="2" key="1">
    <citation type="journal article" date="2014" name="Int. J. Syst. Evol. Microbiol.">
        <title>Complete genome sequence of Corynebacterium casei LMG S-19264T (=DSM 44701T), isolated from a smear-ripened cheese.</title>
        <authorList>
            <consortium name="US DOE Joint Genome Institute (JGI-PGF)"/>
            <person name="Walter F."/>
            <person name="Albersmeier A."/>
            <person name="Kalinowski J."/>
            <person name="Ruckert C."/>
        </authorList>
    </citation>
    <scope>NUCLEOTIDE SEQUENCE</scope>
    <source>
        <strain evidence="2">NBRC 108769</strain>
    </source>
</reference>
<name>A0AA37SMQ1_9BACT</name>
<keyword evidence="3" id="KW-1185">Reference proteome</keyword>